<name>A0AAU8MJG0_9CAUD</name>
<organism evidence="1">
    <name type="scientific">Geladintestivirus 1</name>
    <dbReference type="NCBI Taxonomy" id="3233133"/>
    <lineage>
        <taxon>Viruses</taxon>
        <taxon>Duplodnaviria</taxon>
        <taxon>Heunggongvirae</taxon>
        <taxon>Uroviricota</taxon>
        <taxon>Caudoviricetes</taxon>
        <taxon>Crassvirales</taxon>
    </lineage>
</organism>
<reference evidence="1" key="1">
    <citation type="submission" date="2024-06" db="EMBL/GenBank/DDBJ databases">
        <title>Intestivirid acquisition increases across infancy in a wild primate population.</title>
        <authorList>
            <person name="Schneider-Creas I.A."/>
            <person name="Moya I.L."/>
            <person name="Chiou K.L."/>
            <person name="Baniel A."/>
            <person name="Azanaw Haile A."/>
            <person name="Kebede F."/>
            <person name="Abebe B."/>
            <person name="Snyder-Mackler N."/>
            <person name="Varsani A."/>
        </authorList>
    </citation>
    <scope>NUCLEOTIDE SEQUENCE</scope>
    <source>
        <strain evidence="1">Int_RNL_2016_0117_DIX</strain>
    </source>
</reference>
<proteinExistence type="predicted"/>
<sequence>MITNEQLNIDKLICIDESGMPKPATIRNLMDADIRELYRRDETKDKTKYLQECIVIYYMGDPKSPARQSGLSDKEALKMAIEQAGLPTRYIPDKLVLKLIKKYYAQNITEAGLVVENLQQGIHNIGLAIKMLNKLLNDKLNTQMTVEDATQVITIIDQLNKKAGDLPTIIKKLEEAKQNLMYEKETEIGRGGQTVLSSMDAEAYQNNYYT</sequence>
<accession>A0AAU8MJG0</accession>
<dbReference type="EMBL" id="PP965497">
    <property type="protein sequence ID" value="XCO00283.1"/>
    <property type="molecule type" value="Genomic_DNA"/>
</dbReference>
<evidence type="ECO:0000313" key="1">
    <source>
        <dbReference type="EMBL" id="XCO00283.1"/>
    </source>
</evidence>
<protein>
    <submittedName>
        <fullName evidence="1">Uncharacterized protein</fullName>
    </submittedName>
</protein>